<dbReference type="AlphaFoldDB" id="A0A484ZMH2"/>
<dbReference type="InterPro" id="IPR004899">
    <property type="entry name" value="Pertactin_central"/>
</dbReference>
<protein>
    <submittedName>
        <fullName evidence="4">Adhesin/invasin TibA autotransporter</fullName>
    </submittedName>
</protein>
<dbReference type="InterPro" id="IPR011050">
    <property type="entry name" value="Pectin_lyase_fold/virulence"/>
</dbReference>
<feature type="signal peptide" evidence="2">
    <location>
        <begin position="1"/>
        <end position="25"/>
    </location>
</feature>
<dbReference type="NCBIfam" id="TIGR04415">
    <property type="entry name" value="O_hepto_targRPT"/>
    <property type="match status" value="1"/>
</dbReference>
<dbReference type="SMART" id="SM00869">
    <property type="entry name" value="Autotransporter"/>
    <property type="match status" value="1"/>
</dbReference>
<dbReference type="PRINTS" id="PR01484">
    <property type="entry name" value="PRTACTNFAMLY"/>
</dbReference>
<dbReference type="PANTHER" id="PTHR35037:SF7">
    <property type="entry name" value="AUTOTRANSPORTER"/>
    <property type="match status" value="1"/>
</dbReference>
<reference evidence="4 5" key="1">
    <citation type="submission" date="2019-03" db="EMBL/GenBank/DDBJ databases">
        <authorList>
            <consortium name="Pathogen Informatics"/>
        </authorList>
    </citation>
    <scope>NUCLEOTIDE SEQUENCE [LARGE SCALE GENOMIC DNA]</scope>
    <source>
        <strain evidence="4 5">NCTC12282</strain>
    </source>
</reference>
<proteinExistence type="predicted"/>
<keyword evidence="1 2" id="KW-0732">Signal</keyword>
<gene>
    <name evidence="4" type="primary">tibA_7</name>
    <name evidence="4" type="ORF">NCTC12282_01879</name>
</gene>
<dbReference type="Pfam" id="PF03797">
    <property type="entry name" value="Autotransporter"/>
    <property type="match status" value="1"/>
</dbReference>
<dbReference type="InterPro" id="IPR012332">
    <property type="entry name" value="Autotransporter_pectin_lyase_C"/>
</dbReference>
<feature type="chain" id="PRO_5019751687" evidence="2">
    <location>
        <begin position="26"/>
        <end position="846"/>
    </location>
</feature>
<evidence type="ECO:0000256" key="1">
    <source>
        <dbReference type="ARBA" id="ARBA00022729"/>
    </source>
</evidence>
<dbReference type="NCBIfam" id="TIGR01414">
    <property type="entry name" value="autotrans_barl"/>
    <property type="match status" value="1"/>
</dbReference>
<evidence type="ECO:0000313" key="4">
    <source>
        <dbReference type="EMBL" id="VFS46949.1"/>
    </source>
</evidence>
<dbReference type="InterPro" id="IPR006315">
    <property type="entry name" value="OM_autotransptr_brl_dom"/>
</dbReference>
<dbReference type="Pfam" id="PF03212">
    <property type="entry name" value="Pertactin"/>
    <property type="match status" value="1"/>
</dbReference>
<dbReference type="Gene3D" id="2.160.20.20">
    <property type="match status" value="1"/>
</dbReference>
<evidence type="ECO:0000256" key="2">
    <source>
        <dbReference type="SAM" id="SignalP"/>
    </source>
</evidence>
<dbReference type="PANTHER" id="PTHR35037">
    <property type="entry name" value="C-TERMINAL REGION OF AIDA-LIKE PROTEIN"/>
    <property type="match status" value="1"/>
</dbReference>
<dbReference type="GO" id="GO:0019867">
    <property type="term" value="C:outer membrane"/>
    <property type="evidence" value="ECO:0007669"/>
    <property type="project" value="InterPro"/>
</dbReference>
<dbReference type="InterPro" id="IPR036709">
    <property type="entry name" value="Autotransporte_beta_dom_sf"/>
</dbReference>
<name>A0A484ZMH2_9GAMM</name>
<dbReference type="RefSeq" id="WP_134531019.1">
    <property type="nucleotide sequence ID" value="NZ_CAADJA010000002.1"/>
</dbReference>
<dbReference type="EMBL" id="CAADJA010000002">
    <property type="protein sequence ID" value="VFS46949.1"/>
    <property type="molecule type" value="Genomic_DNA"/>
</dbReference>
<organism evidence="4 5">
    <name type="scientific">Budvicia aquatica</name>
    <dbReference type="NCBI Taxonomy" id="82979"/>
    <lineage>
        <taxon>Bacteria</taxon>
        <taxon>Pseudomonadati</taxon>
        <taxon>Pseudomonadota</taxon>
        <taxon>Gammaproteobacteria</taxon>
        <taxon>Enterobacterales</taxon>
        <taxon>Budviciaceae</taxon>
        <taxon>Budvicia</taxon>
    </lineage>
</organism>
<dbReference type="SUPFAM" id="SSF51126">
    <property type="entry name" value="Pectin lyase-like"/>
    <property type="match status" value="1"/>
</dbReference>
<dbReference type="SUPFAM" id="SSF103515">
    <property type="entry name" value="Autotransporter"/>
    <property type="match status" value="1"/>
</dbReference>
<dbReference type="Proteomes" id="UP000373449">
    <property type="component" value="Unassembled WGS sequence"/>
</dbReference>
<dbReference type="InterPro" id="IPR051551">
    <property type="entry name" value="Autotransporter_adhesion"/>
</dbReference>
<dbReference type="InterPro" id="IPR030930">
    <property type="entry name" value="AIDA"/>
</dbReference>
<evidence type="ECO:0000259" key="3">
    <source>
        <dbReference type="PROSITE" id="PS51208"/>
    </source>
</evidence>
<dbReference type="PROSITE" id="PS51208">
    <property type="entry name" value="AUTOTRANSPORTER"/>
    <property type="match status" value="1"/>
</dbReference>
<dbReference type="InterPro" id="IPR003991">
    <property type="entry name" value="Pertactin_virulence_factor"/>
</dbReference>
<accession>A0A484ZMH2</accession>
<evidence type="ECO:0000313" key="5">
    <source>
        <dbReference type="Proteomes" id="UP000373449"/>
    </source>
</evidence>
<feature type="domain" description="Autotransporter" evidence="3">
    <location>
        <begin position="577"/>
        <end position="846"/>
    </location>
</feature>
<dbReference type="Gene3D" id="2.40.128.130">
    <property type="entry name" value="Autotransporter beta-domain"/>
    <property type="match status" value="1"/>
</dbReference>
<dbReference type="InterPro" id="IPR005546">
    <property type="entry name" value="Autotransporte_beta"/>
</dbReference>
<sequence>MFLKKTLTLLASCTGIVLTHFPLYAESLSDCVGGYVCYSENVSHATIDGLTGPNGIAYIIFFAPEGTLQSSASISDSVVNSGGSLRVGGVAENITLNQGANMYLGKFRYDMVGNALNPLAKGEATGIIVNKNAVLYVQYAGVASNTLVDGGKEYAFNVQDRAIEGLPATLINSTIIHGGISYISDGGVSQGAKVIGEKSIQYIYKGKFDTGTSYNALITDGGLQNVMDMDSASYHTVLESGGLQYVNRYGTSYNTVINHDSVLSVYNGGVARDSVANNNGIIAVFVGTNNTEPGKAINTTLNENSQLHAYRHTLTQTTTANDSATIFIDAGAKATGLTTMNDATTLTLEAGTDVSAYAEDILLNGSQTSLEIKPMLTTRSAAEWVTVSIDKLHTQSGTIRFMSDTTFDKYAQLHIGNLSGNSTIIFNTLFNEGKGNFVTVDNGSGQHGVIVRDSGQDITAPGSQTLNLINDRSQGANFFLTSDSVNNITAIDGGTYMYSLKKSENKDGMNGNVWYLTTDLQLPEVPPIVIPEKPIPNPDVSTTPSTDAVLSLASSTQFIFDGELQSLRFRQGSLNMNKGQNSGVWGRYLTNNTRIRANNNTAYRLQQDGIELGADTVLTTSGGRLITGGFVSYSDNMIKHARGGASNTDSYSIGAYATYFDDSGVYVDSVLKLNRFNHALNARMTNGHSVQADYHQNAIGVALEMGYHYAWGPQWFAEPYLLTSFFSADTKDVKLNNGMKADIDNNRSLKNEVGTTLGYRISVNSDVIIQPYSRLAIEREFIKSNNVTINDVNDFNNNVSGNVGKYGLGTNIQVNSDTHVFAEINYRKGQYVESPIIGNIGFRVNF</sequence>